<dbReference type="NCBIfam" id="TIGR03342">
    <property type="entry name" value="dsrC_tusE_dsvC"/>
    <property type="match status" value="1"/>
</dbReference>
<dbReference type="PANTHER" id="PTHR37010">
    <property type="entry name" value="SULFURTRANSFERASE TUSE"/>
    <property type="match status" value="1"/>
</dbReference>
<dbReference type="Gene3D" id="1.10.10.370">
    <property type="entry name" value="DsrC-like protein, C-terminal domain"/>
    <property type="match status" value="1"/>
</dbReference>
<protein>
    <recommendedName>
        <fullName evidence="3">Sulfurtransferase</fullName>
        <ecNumber evidence="3">2.8.1.-</ecNumber>
    </recommendedName>
</protein>
<dbReference type="PANTHER" id="PTHR37010:SF1">
    <property type="entry name" value="SULFURTRANSFERASE TUSE"/>
    <property type="match status" value="1"/>
</dbReference>
<reference evidence="5" key="1">
    <citation type="journal article" date="2019" name="Int. J. Syst. Evol. Microbiol.">
        <title>The Global Catalogue of Microorganisms (GCM) 10K type strain sequencing project: providing services to taxonomists for standard genome sequencing and annotation.</title>
        <authorList>
            <consortium name="The Broad Institute Genomics Platform"/>
            <consortium name="The Broad Institute Genome Sequencing Center for Infectious Disease"/>
            <person name="Wu L."/>
            <person name="Ma J."/>
        </authorList>
    </citation>
    <scope>NUCLEOTIDE SEQUENCE [LARGE SCALE GENOMIC DNA]</scope>
    <source>
        <strain evidence="5">JCM 17551</strain>
    </source>
</reference>
<comment type="caution">
    <text evidence="4">The sequence shown here is derived from an EMBL/GenBank/DDBJ whole genome shotgun (WGS) entry which is preliminary data.</text>
</comment>
<keyword evidence="5" id="KW-1185">Reference proteome</keyword>
<dbReference type="Pfam" id="PF04358">
    <property type="entry name" value="DsrC"/>
    <property type="match status" value="1"/>
</dbReference>
<evidence type="ECO:0000256" key="1">
    <source>
        <dbReference type="ARBA" id="ARBA00004496"/>
    </source>
</evidence>
<accession>A0ABP7N1C6</accession>
<proteinExistence type="inferred from homology"/>
<keyword evidence="2" id="KW-0963">Cytoplasm</keyword>
<evidence type="ECO:0000256" key="3">
    <source>
        <dbReference type="PIRNR" id="PIRNR006223"/>
    </source>
</evidence>
<comment type="function">
    <text evidence="3">Part of a sulfur-relay system.</text>
</comment>
<evidence type="ECO:0000313" key="4">
    <source>
        <dbReference type="EMBL" id="GAA3934577.1"/>
    </source>
</evidence>
<comment type="subcellular location">
    <subcellularLocation>
        <location evidence="1">Cytoplasm</location>
    </subcellularLocation>
</comment>
<dbReference type="InterPro" id="IPR007453">
    <property type="entry name" value="DsrC/TusE"/>
</dbReference>
<dbReference type="RefSeq" id="WP_344799788.1">
    <property type="nucleotide sequence ID" value="NZ_BAABBN010000012.1"/>
</dbReference>
<evidence type="ECO:0000256" key="2">
    <source>
        <dbReference type="ARBA" id="ARBA00022490"/>
    </source>
</evidence>
<dbReference type="SUPFAM" id="SSF69721">
    <property type="entry name" value="DsrC, the gamma subunit of dissimilatory sulfite reductase"/>
    <property type="match status" value="1"/>
</dbReference>
<dbReference type="Gene3D" id="3.30.1420.10">
    <property type="match status" value="1"/>
</dbReference>
<dbReference type="EC" id="2.8.1.-" evidence="3"/>
<dbReference type="InterPro" id="IPR043163">
    <property type="entry name" value="DsrC-like_N"/>
</dbReference>
<comment type="similarity">
    <text evidence="3">Belongs to the dsrC/tusE family.</text>
</comment>
<dbReference type="EMBL" id="BAABBN010000012">
    <property type="protein sequence ID" value="GAA3934577.1"/>
    <property type="molecule type" value="Genomic_DNA"/>
</dbReference>
<sequence length="109" mass="11888">MLLVNNIEIDTDTEGYLTNLNDWSSDVALAIASNEGIELTTAHWEIIEVLKNFYETYETSPSARPLAKAVKAALGPEKSSSIYLMSLFPESPAKQAAKIAGLPRPANCF</sequence>
<gene>
    <name evidence="4" type="ORF">GCM10022277_33950</name>
</gene>
<dbReference type="InterPro" id="IPR025526">
    <property type="entry name" value="DsrC-like_dom_sf"/>
</dbReference>
<keyword evidence="3" id="KW-0808">Transferase</keyword>
<organism evidence="4 5">
    <name type="scientific">Litoribacillus peritrichatus</name>
    <dbReference type="NCBI Taxonomy" id="718191"/>
    <lineage>
        <taxon>Bacteria</taxon>
        <taxon>Pseudomonadati</taxon>
        <taxon>Pseudomonadota</taxon>
        <taxon>Gammaproteobacteria</taxon>
        <taxon>Oceanospirillales</taxon>
        <taxon>Oceanospirillaceae</taxon>
        <taxon>Litoribacillus</taxon>
    </lineage>
</organism>
<name>A0ABP7N1C6_9GAMM</name>
<dbReference type="InterPro" id="IPR042072">
    <property type="entry name" value="DsrC-like_C"/>
</dbReference>
<dbReference type="PIRSF" id="PIRSF006223">
    <property type="entry name" value="DsrC_TusE"/>
    <property type="match status" value="1"/>
</dbReference>
<evidence type="ECO:0000313" key="5">
    <source>
        <dbReference type="Proteomes" id="UP001501565"/>
    </source>
</evidence>
<dbReference type="Proteomes" id="UP001501565">
    <property type="component" value="Unassembled WGS sequence"/>
</dbReference>